<reference evidence="2 3" key="1">
    <citation type="journal article" date="2020" name="ISME J.">
        <title>Uncovering the hidden diversity of litter-decomposition mechanisms in mushroom-forming fungi.</title>
        <authorList>
            <person name="Floudas D."/>
            <person name="Bentzer J."/>
            <person name="Ahren D."/>
            <person name="Johansson T."/>
            <person name="Persson P."/>
            <person name="Tunlid A."/>
        </authorList>
    </citation>
    <scope>NUCLEOTIDE SEQUENCE [LARGE SCALE GENOMIC DNA]</scope>
    <source>
        <strain evidence="2 3">CBS 101986</strain>
    </source>
</reference>
<dbReference type="OrthoDB" id="3190308at2759"/>
<feature type="compositionally biased region" description="Polar residues" evidence="1">
    <location>
        <begin position="246"/>
        <end position="260"/>
    </location>
</feature>
<feature type="region of interest" description="Disordered" evidence="1">
    <location>
        <begin position="194"/>
        <end position="367"/>
    </location>
</feature>
<gene>
    <name evidence="2" type="ORF">D9619_007634</name>
</gene>
<evidence type="ECO:0000313" key="3">
    <source>
        <dbReference type="Proteomes" id="UP000567179"/>
    </source>
</evidence>
<feature type="compositionally biased region" description="Low complexity" evidence="1">
    <location>
        <begin position="61"/>
        <end position="77"/>
    </location>
</feature>
<proteinExistence type="predicted"/>
<feature type="compositionally biased region" description="Basic residues" evidence="1">
    <location>
        <begin position="1"/>
        <end position="11"/>
    </location>
</feature>
<sequence length="642" mass="70402">MMKRKSGRPKKAKEVIEPAEDENQSPSPPAPKKRKTSKGATTGNPPKHKLPDRPGRNTNPAAAPGVKAAARRSPAEVAAEREAKLNETKAAYETYQNAKLALAHLHMEEDDLPASINLRLSAAVGQKRSRSSAYVADNGGDEDFDLDAVVASDDEPLEEGRLAVAKVPVKLRVKNGKAKVTGLRDEVDAMVGDLRKSSDGKRKNKRTKGNSVNEDALESPDLDLVPQKYKDAGLLPEISGSPGETLDTNDTGEPTSTSDEQVIVGGLADEDATSVRPNLSAHGGDNAKEKGTFERPLYPPGLRRDNSRQNETVEVEDTSDDNSDAPRKLCTKASAKKADRSSGSGPIGIERKSNRQTRKNDSSSKDSAVLSLSGTTFLHDFEWKNSFLPSFTHSFFVSQEPLNHFKRSSKEILSLVQKAFDVAFPQVRYEVTEKDVILRTAYSRIKTKRSLIATDALKAVKEHFTTNEYHGKPILIKQYARWALRGDGPAYNLCPTPSDCKVPPTDPDYTPPDGVFQSVFMRNVAQKYLDHAGGSRIEPPIGEQSPPVGLYALVAASLERAFKSYATGVFNEPNAFTIEQMWPSVNTFVMRGQKLSPRRWKEILAGPTVDDAIEEQLNVSNVSAFRDHFYLPESPIKPSKTL</sequence>
<organism evidence="2 3">
    <name type="scientific">Psilocybe cf. subviscida</name>
    <dbReference type="NCBI Taxonomy" id="2480587"/>
    <lineage>
        <taxon>Eukaryota</taxon>
        <taxon>Fungi</taxon>
        <taxon>Dikarya</taxon>
        <taxon>Basidiomycota</taxon>
        <taxon>Agaricomycotina</taxon>
        <taxon>Agaricomycetes</taxon>
        <taxon>Agaricomycetidae</taxon>
        <taxon>Agaricales</taxon>
        <taxon>Agaricineae</taxon>
        <taxon>Strophariaceae</taxon>
        <taxon>Psilocybe</taxon>
    </lineage>
</organism>
<name>A0A8H5AUG2_9AGAR</name>
<feature type="region of interest" description="Disordered" evidence="1">
    <location>
        <begin position="1"/>
        <end position="82"/>
    </location>
</feature>
<feature type="compositionally biased region" description="Acidic residues" evidence="1">
    <location>
        <begin position="313"/>
        <end position="323"/>
    </location>
</feature>
<dbReference type="Proteomes" id="UP000567179">
    <property type="component" value="Unassembled WGS sequence"/>
</dbReference>
<dbReference type="AlphaFoldDB" id="A0A8H5AUG2"/>
<dbReference type="EMBL" id="JAACJJ010000057">
    <property type="protein sequence ID" value="KAF5311106.1"/>
    <property type="molecule type" value="Genomic_DNA"/>
</dbReference>
<accession>A0A8H5AUG2</accession>
<keyword evidence="3" id="KW-1185">Reference proteome</keyword>
<evidence type="ECO:0000256" key="1">
    <source>
        <dbReference type="SAM" id="MobiDB-lite"/>
    </source>
</evidence>
<comment type="caution">
    <text evidence="2">The sequence shown here is derived from an EMBL/GenBank/DDBJ whole genome shotgun (WGS) entry which is preliminary data.</text>
</comment>
<evidence type="ECO:0000313" key="2">
    <source>
        <dbReference type="EMBL" id="KAF5311106.1"/>
    </source>
</evidence>
<feature type="compositionally biased region" description="Basic and acidic residues" evidence="1">
    <location>
        <begin position="349"/>
        <end position="364"/>
    </location>
</feature>
<protein>
    <submittedName>
        <fullName evidence="2">Uncharacterized protein</fullName>
    </submittedName>
</protein>